<protein>
    <submittedName>
        <fullName evidence="1">Uncharacterized protein</fullName>
    </submittedName>
</protein>
<name>A0A6A7A8X1_9PLEO</name>
<reference evidence="1" key="1">
    <citation type="journal article" date="2020" name="Stud. Mycol.">
        <title>101 Dothideomycetes genomes: a test case for predicting lifestyles and emergence of pathogens.</title>
        <authorList>
            <person name="Haridas S."/>
            <person name="Albert R."/>
            <person name="Binder M."/>
            <person name="Bloem J."/>
            <person name="Labutti K."/>
            <person name="Salamov A."/>
            <person name="Andreopoulos B."/>
            <person name="Baker S."/>
            <person name="Barry K."/>
            <person name="Bills G."/>
            <person name="Bluhm B."/>
            <person name="Cannon C."/>
            <person name="Castanera R."/>
            <person name="Culley D."/>
            <person name="Daum C."/>
            <person name="Ezra D."/>
            <person name="Gonzalez J."/>
            <person name="Henrissat B."/>
            <person name="Kuo A."/>
            <person name="Liang C."/>
            <person name="Lipzen A."/>
            <person name="Lutzoni F."/>
            <person name="Magnuson J."/>
            <person name="Mondo S."/>
            <person name="Nolan M."/>
            <person name="Ohm R."/>
            <person name="Pangilinan J."/>
            <person name="Park H.-J."/>
            <person name="Ramirez L."/>
            <person name="Alfaro M."/>
            <person name="Sun H."/>
            <person name="Tritt A."/>
            <person name="Yoshinaga Y."/>
            <person name="Zwiers L.-H."/>
            <person name="Turgeon B."/>
            <person name="Goodwin S."/>
            <person name="Spatafora J."/>
            <person name="Crous P."/>
            <person name="Grigoriev I."/>
        </authorList>
    </citation>
    <scope>NUCLEOTIDE SEQUENCE</scope>
    <source>
        <strain evidence="1">CBS 113818</strain>
    </source>
</reference>
<keyword evidence="2" id="KW-1185">Reference proteome</keyword>
<dbReference type="Proteomes" id="UP000799424">
    <property type="component" value="Unassembled WGS sequence"/>
</dbReference>
<dbReference type="AlphaFoldDB" id="A0A6A7A8X1"/>
<accession>A0A6A7A8X1</accession>
<proteinExistence type="predicted"/>
<organism evidence="1 2">
    <name type="scientific">Ophiobolus disseminans</name>
    <dbReference type="NCBI Taxonomy" id="1469910"/>
    <lineage>
        <taxon>Eukaryota</taxon>
        <taxon>Fungi</taxon>
        <taxon>Dikarya</taxon>
        <taxon>Ascomycota</taxon>
        <taxon>Pezizomycotina</taxon>
        <taxon>Dothideomycetes</taxon>
        <taxon>Pleosporomycetidae</taxon>
        <taxon>Pleosporales</taxon>
        <taxon>Pleosporineae</taxon>
        <taxon>Phaeosphaeriaceae</taxon>
        <taxon>Ophiobolus</taxon>
    </lineage>
</organism>
<gene>
    <name evidence="1" type="ORF">CC86DRAFT_187362</name>
</gene>
<evidence type="ECO:0000313" key="1">
    <source>
        <dbReference type="EMBL" id="KAF2829264.1"/>
    </source>
</evidence>
<sequence length="123" mass="13406">MLCDLLLNAHCPSIPLPFSPQTRSIHFASLLTPPLSTRCCAHTLPRFRLALPAKGWASTALSFSIHVLLITSFQHRDQTAPRCVNPETPYLVSSLINCSSGAFTVTPSSRDPHTFGHIGTEPL</sequence>
<evidence type="ECO:0000313" key="2">
    <source>
        <dbReference type="Proteomes" id="UP000799424"/>
    </source>
</evidence>
<dbReference type="EMBL" id="MU006221">
    <property type="protein sequence ID" value="KAF2829264.1"/>
    <property type="molecule type" value="Genomic_DNA"/>
</dbReference>